<feature type="transmembrane region" description="Helical" evidence="2">
    <location>
        <begin position="49"/>
        <end position="71"/>
    </location>
</feature>
<evidence type="ECO:0000256" key="1">
    <source>
        <dbReference type="SAM" id="MobiDB-lite"/>
    </source>
</evidence>
<feature type="compositionally biased region" description="Basic and acidic residues" evidence="1">
    <location>
        <begin position="1"/>
        <end position="10"/>
    </location>
</feature>
<evidence type="ECO:0000256" key="2">
    <source>
        <dbReference type="SAM" id="Phobius"/>
    </source>
</evidence>
<sequence>MPSRHYDRPAAKFHPHPVETPAKDRSGEGRVDPVSGEFSKGINAVDTSIPWALVVVGGPIILGGVLLWAILNNRMSRRDKAASDEAATRVRREQEADDRRRDGAN</sequence>
<organism evidence="3 4">
    <name type="scientific">Sphingomonas aliaeris</name>
    <dbReference type="NCBI Taxonomy" id="2759526"/>
    <lineage>
        <taxon>Bacteria</taxon>
        <taxon>Pseudomonadati</taxon>
        <taxon>Pseudomonadota</taxon>
        <taxon>Alphaproteobacteria</taxon>
        <taxon>Sphingomonadales</taxon>
        <taxon>Sphingomonadaceae</taxon>
        <taxon>Sphingomonas</taxon>
    </lineage>
</organism>
<feature type="compositionally biased region" description="Basic and acidic residues" evidence="1">
    <location>
        <begin position="21"/>
        <end position="31"/>
    </location>
</feature>
<dbReference type="RefSeq" id="WP_202093226.1">
    <property type="nucleotide sequence ID" value="NZ_CP061035.1"/>
</dbReference>
<protein>
    <submittedName>
        <fullName evidence="3">Uncharacterized protein</fullName>
    </submittedName>
</protein>
<accession>A0A974NUA8</accession>
<dbReference type="Proteomes" id="UP000595894">
    <property type="component" value="Chromosome"/>
</dbReference>
<feature type="region of interest" description="Disordered" evidence="1">
    <location>
        <begin position="1"/>
        <end position="37"/>
    </location>
</feature>
<evidence type="ECO:0000313" key="4">
    <source>
        <dbReference type="Proteomes" id="UP000595894"/>
    </source>
</evidence>
<reference evidence="4" key="1">
    <citation type="submission" date="2020-09" db="EMBL/GenBank/DDBJ databases">
        <title>Sphingomonas sp., a new species isolated from pork steak.</title>
        <authorList>
            <person name="Heidler von Heilborn D."/>
        </authorList>
    </citation>
    <scope>NUCLEOTIDE SEQUENCE [LARGE SCALE GENOMIC DNA]</scope>
</reference>
<feature type="region of interest" description="Disordered" evidence="1">
    <location>
        <begin position="78"/>
        <end position="105"/>
    </location>
</feature>
<dbReference type="AlphaFoldDB" id="A0A974NUA8"/>
<keyword evidence="2" id="KW-0812">Transmembrane</keyword>
<name>A0A974NUA8_9SPHN</name>
<proteinExistence type="predicted"/>
<dbReference type="KEGG" id="sari:H5J25_17355"/>
<keyword evidence="2" id="KW-0472">Membrane</keyword>
<keyword evidence="2" id="KW-1133">Transmembrane helix</keyword>
<dbReference type="EMBL" id="CP061035">
    <property type="protein sequence ID" value="QQV77084.1"/>
    <property type="molecule type" value="Genomic_DNA"/>
</dbReference>
<keyword evidence="4" id="KW-1185">Reference proteome</keyword>
<gene>
    <name evidence="3" type="ORF">H5J25_17355</name>
</gene>
<evidence type="ECO:0000313" key="3">
    <source>
        <dbReference type="EMBL" id="QQV77084.1"/>
    </source>
</evidence>